<evidence type="ECO:0000313" key="3">
    <source>
        <dbReference type="Proteomes" id="UP000596074"/>
    </source>
</evidence>
<gene>
    <name evidence="2" type="ORF">GJQ55_01585</name>
</gene>
<keyword evidence="3" id="KW-1185">Reference proteome</keyword>
<name>A0A9X7UWA9_9GAMM</name>
<dbReference type="AlphaFoldDB" id="A0A9X7UWA9"/>
<dbReference type="EMBL" id="CP046056">
    <property type="protein sequence ID" value="QQD23243.1"/>
    <property type="molecule type" value="Genomic_DNA"/>
</dbReference>
<reference evidence="2 3" key="1">
    <citation type="submission" date="2019-11" db="EMBL/GenBank/DDBJ databases">
        <title>Venatorbacter sp. nov. a predator of Campylobacter and other Gram-negative bacteria.</title>
        <authorList>
            <person name="Saeedi A."/>
            <person name="Cummings N.J."/>
            <person name="Connerton I.F."/>
            <person name="Connerton P.L."/>
        </authorList>
    </citation>
    <scope>NUCLEOTIDE SEQUENCE [LARGE SCALE GENOMIC DNA]</scope>
    <source>
        <strain evidence="2">XL5</strain>
    </source>
</reference>
<evidence type="ECO:0000313" key="2">
    <source>
        <dbReference type="EMBL" id="QQD23243.1"/>
    </source>
</evidence>
<sequence>MRLFLTFLVLFTHLASAECYVIGDLKGYATRAHEGYQISEDGISSGKFILELNGKSSSITPNNMKCDQVGSTTLLCQDVRADGETTIETWAVYPSAGKVLFTKSITGYGSFNGGNLFVGEIKGTCD</sequence>
<proteinExistence type="predicted"/>
<keyword evidence="1" id="KW-0732">Signal</keyword>
<dbReference type="KEGG" id="vcw:GJQ55_01585"/>
<dbReference type="Proteomes" id="UP000596074">
    <property type="component" value="Chromosome"/>
</dbReference>
<feature type="chain" id="PRO_5040950888" evidence="1">
    <location>
        <begin position="18"/>
        <end position="126"/>
    </location>
</feature>
<accession>A0A9X7UWA9</accession>
<dbReference type="RefSeq" id="WP_228345757.1">
    <property type="nucleotide sequence ID" value="NZ_CP046056.1"/>
</dbReference>
<organism evidence="2 3">
    <name type="scientific">Venatoribacter cucullus</name>
    <dbReference type="NCBI Taxonomy" id="2661630"/>
    <lineage>
        <taxon>Bacteria</taxon>
        <taxon>Pseudomonadati</taxon>
        <taxon>Pseudomonadota</taxon>
        <taxon>Gammaproteobacteria</taxon>
        <taxon>Oceanospirillales</taxon>
        <taxon>Oceanospirillaceae</taxon>
        <taxon>Venatoribacter</taxon>
    </lineage>
</organism>
<evidence type="ECO:0000256" key="1">
    <source>
        <dbReference type="SAM" id="SignalP"/>
    </source>
</evidence>
<protein>
    <submittedName>
        <fullName evidence="2">Uncharacterized protein</fullName>
    </submittedName>
</protein>
<feature type="signal peptide" evidence="1">
    <location>
        <begin position="1"/>
        <end position="17"/>
    </location>
</feature>